<proteinExistence type="inferred from homology"/>
<feature type="region of interest" description="Disordered" evidence="2">
    <location>
        <begin position="639"/>
        <end position="697"/>
    </location>
</feature>
<name>A0AAX3WQY9_METEX</name>
<dbReference type="GO" id="GO:0005694">
    <property type="term" value="C:chromosome"/>
    <property type="evidence" value="ECO:0007669"/>
    <property type="project" value="TreeGrafter"/>
</dbReference>
<dbReference type="SUPFAM" id="SSF109709">
    <property type="entry name" value="KorB DNA-binding domain-like"/>
    <property type="match status" value="1"/>
</dbReference>
<keyword evidence="4" id="KW-0614">Plasmid</keyword>
<dbReference type="SMART" id="SM00470">
    <property type="entry name" value="ParB"/>
    <property type="match status" value="1"/>
</dbReference>
<sequence>MARSTTKLTLHAAQAIPFDKLVLSQANVRRLQAGQSIEDLAEDIARRSLLTSLTVRPIRDASGNETGLFEVPAGGRRYRALEHLVKTKRLAKTAGVPCIVVPADPGHTAEEDSLAENLQRVALHPLDQFRAFQTLHDQGLGDEAIAARFFVSARIVAQRLKLARVSPTLLDLYAQDGLSLEQLMAFTVSDDHARQEAVWTALARSYSREPYAIRRMLIESAVRGSDKRAQYVGLAAYEAAGGVTLRDLFAADDGGGWLQDVALLDRLTADRLAGDAERIRAEGWRWVEATPDLAYGHSVGLRRLCGESGLSPEEQASRAALLLEVEAIEAQHAAAEELPAAADQRLGAIEAMLEALDERPPVFNPEEIACAGAFVSLDASGRLRVERGYVRPEDEPGAEEPGTREVGTEADGPEPATGDGEAAAPGPVGADEAGAVISDRLLTDLTSVRTLGLRDALARDPDAALLALLHALTLRTFYRGSGAGETCLEIEARHIALASAVPGLADNPAAAAIAERHASWSQQLPSRPQDLWSALRVFDHDSRHDLLAHCTSLSLNAVILPHARLDRAVSPADRIAQQVGLDMTRSFTPNVANYFGRTTKAGILAAVREAKGETAVQLIDHLRKADMAAEAERLVAGTGWLPQPLRTPEEGDEAPSPAPDGVDHDAAAETGTVLPAFLTDPDASALPEAEAWPQAAE</sequence>
<comment type="similarity">
    <text evidence="1">Belongs to the ParB family.</text>
</comment>
<evidence type="ECO:0000256" key="1">
    <source>
        <dbReference type="ARBA" id="ARBA00006295"/>
    </source>
</evidence>
<dbReference type="FunFam" id="1.10.10.2830:FF:000001">
    <property type="entry name" value="Chromosome partitioning protein ParB"/>
    <property type="match status" value="1"/>
</dbReference>
<dbReference type="FunFam" id="3.90.1530.30:FF:000002">
    <property type="entry name" value="Chromosome partitioning protein ParB"/>
    <property type="match status" value="1"/>
</dbReference>
<dbReference type="EMBL" id="CP073634">
    <property type="protein sequence ID" value="WHQ72881.1"/>
    <property type="molecule type" value="Genomic_DNA"/>
</dbReference>
<geneLocation type="plasmid" evidence="4 5">
    <name>pME152</name>
</geneLocation>
<dbReference type="Proteomes" id="UP001223720">
    <property type="component" value="Plasmid pME152"/>
</dbReference>
<dbReference type="RefSeq" id="WP_283536375.1">
    <property type="nucleotide sequence ID" value="NZ_CP073634.1"/>
</dbReference>
<feature type="domain" description="ParB-like N-terminal" evidence="3">
    <location>
        <begin position="14"/>
        <end position="118"/>
    </location>
</feature>
<evidence type="ECO:0000259" key="3">
    <source>
        <dbReference type="SMART" id="SM00470"/>
    </source>
</evidence>
<dbReference type="Gene3D" id="3.90.1530.30">
    <property type="match status" value="1"/>
</dbReference>
<dbReference type="InterPro" id="IPR003115">
    <property type="entry name" value="ParB_N"/>
</dbReference>
<dbReference type="Gene3D" id="1.10.10.2830">
    <property type="match status" value="1"/>
</dbReference>
<evidence type="ECO:0000313" key="5">
    <source>
        <dbReference type="Proteomes" id="UP001223720"/>
    </source>
</evidence>
<dbReference type="PANTHER" id="PTHR33375">
    <property type="entry name" value="CHROMOSOME-PARTITIONING PROTEIN PARB-RELATED"/>
    <property type="match status" value="1"/>
</dbReference>
<dbReference type="InterPro" id="IPR050336">
    <property type="entry name" value="Chromosome_partition/occlusion"/>
</dbReference>
<dbReference type="SUPFAM" id="SSF110849">
    <property type="entry name" value="ParB/Sulfiredoxin"/>
    <property type="match status" value="1"/>
</dbReference>
<organism evidence="4 5">
    <name type="scientific">Methylorubrum extorquens</name>
    <name type="common">Methylobacterium dichloromethanicum</name>
    <name type="synonym">Methylobacterium extorquens</name>
    <dbReference type="NCBI Taxonomy" id="408"/>
    <lineage>
        <taxon>Bacteria</taxon>
        <taxon>Pseudomonadati</taxon>
        <taxon>Pseudomonadota</taxon>
        <taxon>Alphaproteobacteria</taxon>
        <taxon>Hyphomicrobiales</taxon>
        <taxon>Methylobacteriaceae</taxon>
        <taxon>Methylorubrum</taxon>
    </lineage>
</organism>
<feature type="region of interest" description="Disordered" evidence="2">
    <location>
        <begin position="388"/>
        <end position="430"/>
    </location>
</feature>
<accession>A0AAX3WQY9</accession>
<dbReference type="CDD" id="cd16406">
    <property type="entry name" value="ParB_N_like"/>
    <property type="match status" value="1"/>
</dbReference>
<dbReference type="PANTHER" id="PTHR33375:SF7">
    <property type="entry name" value="CHROMOSOME 2-PARTITIONING PROTEIN PARB-RELATED"/>
    <property type="match status" value="1"/>
</dbReference>
<protein>
    <submittedName>
        <fullName evidence="4">ParB N-terminal domain-containing protein</fullName>
    </submittedName>
</protein>
<evidence type="ECO:0000256" key="2">
    <source>
        <dbReference type="SAM" id="MobiDB-lite"/>
    </source>
</evidence>
<reference evidence="4" key="1">
    <citation type="journal article" date="2022" name="Biotechnol. Bioprocess Eng.">
        <title>Pan-genome Analysis Reveals Comparative Genomic Features of Central Metabolic Pathways in Methylorubrum extorquens.</title>
        <authorList>
            <person name="Lee G.M."/>
            <person name="Scott-Nevros Z.K."/>
            <person name="Lee S.-M."/>
            <person name="Kim D."/>
        </authorList>
    </citation>
    <scope>NUCLEOTIDE SEQUENCE</scope>
    <source>
        <strain evidence="4">ATCC 55366</strain>
        <plasmid evidence="4">pME152</plasmid>
    </source>
</reference>
<evidence type="ECO:0000313" key="4">
    <source>
        <dbReference type="EMBL" id="WHQ72881.1"/>
    </source>
</evidence>
<dbReference type="GO" id="GO:0007059">
    <property type="term" value="P:chromosome segregation"/>
    <property type="evidence" value="ECO:0007669"/>
    <property type="project" value="TreeGrafter"/>
</dbReference>
<dbReference type="Pfam" id="PF02195">
    <property type="entry name" value="ParB_N"/>
    <property type="match status" value="1"/>
</dbReference>
<gene>
    <name evidence="4" type="ORF">KEC54_28455</name>
</gene>
<dbReference type="InterPro" id="IPR036086">
    <property type="entry name" value="ParB/Sulfiredoxin_sf"/>
</dbReference>
<dbReference type="AlphaFoldDB" id="A0AAX3WQY9"/>